<dbReference type="InterPro" id="IPR055411">
    <property type="entry name" value="LRR_FXL15/At3g58940/PEG3-like"/>
</dbReference>
<dbReference type="GeneID" id="108820389"/>
<dbReference type="InterPro" id="IPR050232">
    <property type="entry name" value="FBL13/AtMIF1-like"/>
</dbReference>
<sequence>MEKPKKKKEIRSMSEFPDELLLKMLNLLPTKDAVATSVLSKRWRSLWKEMNAFRYDGDTVGRVYWGFALFITKLLNLESLDLKISPYSTNKYINYLVNIAVARSLRKLRVEMVCGSFEFPKSLFIHSNLETVILEKVSLEDPPLDARFVCLKSLHLLSVRFSSDESVETLLSRCPVLEDLVVGRSSFTNVMVFTIDVPTLRSLCVDNSVGESRPEGVHGFVIRTPCLRWFSIKDRFSNYLRFEDMPELVKASVSVVCESQPELFLGSLVCTQYLSLCSQLGSKLRIPSSLLHLELCSCSSDWWNLLTLILNDTPRLRVLKLNLEHCVQHDGMVSWNKPSFVPECLSSHLEIFEWRQYKGTETEREAAKYILANGSHLKKAAFYSESAEKQGMLKELECVARDSCTFVFE</sequence>
<dbReference type="SUPFAM" id="SSF52047">
    <property type="entry name" value="RNI-like"/>
    <property type="match status" value="1"/>
</dbReference>
<protein>
    <submittedName>
        <fullName evidence="3">FBD-associated F-box protein At1g50980</fullName>
    </submittedName>
</protein>
<reference evidence="3" key="2">
    <citation type="submission" date="2025-08" db="UniProtKB">
        <authorList>
            <consortium name="RefSeq"/>
        </authorList>
    </citation>
    <scope>IDENTIFICATION</scope>
    <source>
        <tissue evidence="3">Leaf</tissue>
    </source>
</reference>
<gene>
    <name evidence="3" type="primary">LOC108820389</name>
</gene>
<dbReference type="AlphaFoldDB" id="A0A9W3CHL2"/>
<reference evidence="2" key="1">
    <citation type="journal article" date="2019" name="Database">
        <title>The radish genome database (RadishGD): an integrated information resource for radish genomics.</title>
        <authorList>
            <person name="Yu H.J."/>
            <person name="Baek S."/>
            <person name="Lee Y.J."/>
            <person name="Cho A."/>
            <person name="Mun J.H."/>
        </authorList>
    </citation>
    <scope>NUCLEOTIDE SEQUENCE [LARGE SCALE GENOMIC DNA]</scope>
    <source>
        <strain evidence="2">cv. WK10039</strain>
    </source>
</reference>
<dbReference type="PROSITE" id="PS50181">
    <property type="entry name" value="FBOX"/>
    <property type="match status" value="1"/>
</dbReference>
<proteinExistence type="predicted"/>
<dbReference type="InterPro" id="IPR006566">
    <property type="entry name" value="FBD"/>
</dbReference>
<dbReference type="Pfam" id="PF00646">
    <property type="entry name" value="F-box"/>
    <property type="match status" value="1"/>
</dbReference>
<dbReference type="Gene3D" id="1.20.1280.50">
    <property type="match status" value="1"/>
</dbReference>
<dbReference type="InterPro" id="IPR036047">
    <property type="entry name" value="F-box-like_dom_sf"/>
</dbReference>
<dbReference type="SMART" id="SM00579">
    <property type="entry name" value="FBD"/>
    <property type="match status" value="1"/>
</dbReference>
<dbReference type="PANTHER" id="PTHR31900:SF34">
    <property type="entry name" value="EMB|CAB62440.1-RELATED"/>
    <property type="match status" value="1"/>
</dbReference>
<dbReference type="SMART" id="SM00256">
    <property type="entry name" value="FBOX"/>
    <property type="match status" value="1"/>
</dbReference>
<dbReference type="SUPFAM" id="SSF81383">
    <property type="entry name" value="F-box domain"/>
    <property type="match status" value="1"/>
</dbReference>
<feature type="domain" description="F-box" evidence="1">
    <location>
        <begin position="10"/>
        <end position="56"/>
    </location>
</feature>
<dbReference type="Proteomes" id="UP000504610">
    <property type="component" value="Chromosome 2"/>
</dbReference>
<evidence type="ECO:0000259" key="1">
    <source>
        <dbReference type="PROSITE" id="PS50181"/>
    </source>
</evidence>
<dbReference type="RefSeq" id="XP_056851081.1">
    <property type="nucleotide sequence ID" value="XM_056995101.1"/>
</dbReference>
<accession>A0A9W3CHL2</accession>
<dbReference type="Pfam" id="PF24758">
    <property type="entry name" value="LRR_At5g56370"/>
    <property type="match status" value="1"/>
</dbReference>
<dbReference type="InterPro" id="IPR001810">
    <property type="entry name" value="F-box_dom"/>
</dbReference>
<keyword evidence="2" id="KW-1185">Reference proteome</keyword>
<dbReference type="PANTHER" id="PTHR31900">
    <property type="entry name" value="F-BOX/RNI SUPERFAMILY PROTEIN-RELATED"/>
    <property type="match status" value="1"/>
</dbReference>
<dbReference type="Gene3D" id="3.80.10.10">
    <property type="entry name" value="Ribonuclease Inhibitor"/>
    <property type="match status" value="1"/>
</dbReference>
<evidence type="ECO:0000313" key="3">
    <source>
        <dbReference type="RefSeq" id="XP_056851081.1"/>
    </source>
</evidence>
<dbReference type="KEGG" id="rsz:108820389"/>
<name>A0A9W3CHL2_RAPSA</name>
<evidence type="ECO:0000313" key="2">
    <source>
        <dbReference type="Proteomes" id="UP000504610"/>
    </source>
</evidence>
<dbReference type="OrthoDB" id="612216at2759"/>
<dbReference type="InterPro" id="IPR032675">
    <property type="entry name" value="LRR_dom_sf"/>
</dbReference>
<organism evidence="2 3">
    <name type="scientific">Raphanus sativus</name>
    <name type="common">Radish</name>
    <name type="synonym">Raphanus raphanistrum var. sativus</name>
    <dbReference type="NCBI Taxonomy" id="3726"/>
    <lineage>
        <taxon>Eukaryota</taxon>
        <taxon>Viridiplantae</taxon>
        <taxon>Streptophyta</taxon>
        <taxon>Embryophyta</taxon>
        <taxon>Tracheophyta</taxon>
        <taxon>Spermatophyta</taxon>
        <taxon>Magnoliopsida</taxon>
        <taxon>eudicotyledons</taxon>
        <taxon>Gunneridae</taxon>
        <taxon>Pentapetalae</taxon>
        <taxon>rosids</taxon>
        <taxon>malvids</taxon>
        <taxon>Brassicales</taxon>
        <taxon>Brassicaceae</taxon>
        <taxon>Brassiceae</taxon>
        <taxon>Raphanus</taxon>
    </lineage>
</organism>
<dbReference type="Pfam" id="PF08387">
    <property type="entry name" value="FBD"/>
    <property type="match status" value="1"/>
</dbReference>